<gene>
    <name evidence="2" type="ORF">B7463_g1126</name>
</gene>
<proteinExistence type="predicted"/>
<accession>A0A3E2HP75</accession>
<dbReference type="EMBL" id="NCSJ02000011">
    <property type="protein sequence ID" value="RFU35178.1"/>
    <property type="molecule type" value="Genomic_DNA"/>
</dbReference>
<evidence type="ECO:0000256" key="1">
    <source>
        <dbReference type="SAM" id="MobiDB-lite"/>
    </source>
</evidence>
<sequence>MLLVSAGAAGAKGPSLIGRREVPVPAMHFAATTWAPGRRGCSSSVPVGKRGQKHSHPVLDHLQQEE</sequence>
<protein>
    <submittedName>
        <fullName evidence="2">Uncharacterized protein</fullName>
    </submittedName>
</protein>
<keyword evidence="3" id="KW-1185">Reference proteome</keyword>
<dbReference type="AlphaFoldDB" id="A0A3E2HP75"/>
<evidence type="ECO:0000313" key="2">
    <source>
        <dbReference type="EMBL" id="RFU35178.1"/>
    </source>
</evidence>
<name>A0A3E2HP75_SCYLI</name>
<reference evidence="2 3" key="1">
    <citation type="submission" date="2018-05" db="EMBL/GenBank/DDBJ databases">
        <title>Draft genome sequence of Scytalidium lignicola DSM 105466, a ubiquitous saprotrophic fungus.</title>
        <authorList>
            <person name="Buettner E."/>
            <person name="Gebauer A.M."/>
            <person name="Hofrichter M."/>
            <person name="Liers C."/>
            <person name="Kellner H."/>
        </authorList>
    </citation>
    <scope>NUCLEOTIDE SEQUENCE [LARGE SCALE GENOMIC DNA]</scope>
    <source>
        <strain evidence="2 3">DSM 105466</strain>
    </source>
</reference>
<organism evidence="2 3">
    <name type="scientific">Scytalidium lignicola</name>
    <name type="common">Hyphomycete</name>
    <dbReference type="NCBI Taxonomy" id="5539"/>
    <lineage>
        <taxon>Eukaryota</taxon>
        <taxon>Fungi</taxon>
        <taxon>Dikarya</taxon>
        <taxon>Ascomycota</taxon>
        <taxon>Pezizomycotina</taxon>
        <taxon>Leotiomycetes</taxon>
        <taxon>Leotiomycetes incertae sedis</taxon>
        <taxon>Scytalidium</taxon>
    </lineage>
</organism>
<feature type="region of interest" description="Disordered" evidence="1">
    <location>
        <begin position="37"/>
        <end position="66"/>
    </location>
</feature>
<feature type="compositionally biased region" description="Basic and acidic residues" evidence="1">
    <location>
        <begin position="57"/>
        <end position="66"/>
    </location>
</feature>
<dbReference type="Proteomes" id="UP000258309">
    <property type="component" value="Unassembled WGS sequence"/>
</dbReference>
<feature type="non-terminal residue" evidence="2">
    <location>
        <position position="1"/>
    </location>
</feature>
<comment type="caution">
    <text evidence="2">The sequence shown here is derived from an EMBL/GenBank/DDBJ whole genome shotgun (WGS) entry which is preliminary data.</text>
</comment>
<evidence type="ECO:0000313" key="3">
    <source>
        <dbReference type="Proteomes" id="UP000258309"/>
    </source>
</evidence>
<feature type="non-terminal residue" evidence="2">
    <location>
        <position position="66"/>
    </location>
</feature>